<sequence>MTDPALLFEAFRRNARVNALLLDDLSDEDLARSDGQGGMTVAQMLSHMGASRGGWVQEMSPEYAASTLALTGGQSPWSWHTADLGTIRAMLAAGDEAAVHAVQAHLDSGEPFADPHGVGTFPTHPALFLLYMIVHDANHRGQIVALLRQGGVPAERLDRLEDQWNLWRT</sequence>
<comment type="caution">
    <text evidence="3">The sequence shown here is derived from an EMBL/GenBank/DDBJ whole genome shotgun (WGS) entry which is preliminary data.</text>
</comment>
<dbReference type="InterPro" id="IPR034660">
    <property type="entry name" value="DinB/YfiT-like"/>
</dbReference>
<evidence type="ECO:0000256" key="2">
    <source>
        <dbReference type="ARBA" id="ARBA00022723"/>
    </source>
</evidence>
<dbReference type="InterPro" id="IPR007837">
    <property type="entry name" value="DinB"/>
</dbReference>
<evidence type="ECO:0000256" key="1">
    <source>
        <dbReference type="ARBA" id="ARBA00008635"/>
    </source>
</evidence>
<dbReference type="Gene3D" id="1.20.120.450">
    <property type="entry name" value="dinb family like domain"/>
    <property type="match status" value="1"/>
</dbReference>
<accession>A0ABV7Z9M1</accession>
<dbReference type="RefSeq" id="WP_322473949.1">
    <property type="nucleotide sequence ID" value="NZ_JBHRZG010000008.1"/>
</dbReference>
<dbReference type="EMBL" id="JBHRZG010000008">
    <property type="protein sequence ID" value="MFC3832809.1"/>
    <property type="molecule type" value="Genomic_DNA"/>
</dbReference>
<name>A0ABV7Z9M1_9DEIO</name>
<keyword evidence="4" id="KW-1185">Reference proteome</keyword>
<organism evidence="3 4">
    <name type="scientific">Deinococcus rufus</name>
    <dbReference type="NCBI Taxonomy" id="2136097"/>
    <lineage>
        <taxon>Bacteria</taxon>
        <taxon>Thermotogati</taxon>
        <taxon>Deinococcota</taxon>
        <taxon>Deinococci</taxon>
        <taxon>Deinococcales</taxon>
        <taxon>Deinococcaceae</taxon>
        <taxon>Deinococcus</taxon>
    </lineage>
</organism>
<evidence type="ECO:0000313" key="3">
    <source>
        <dbReference type="EMBL" id="MFC3832809.1"/>
    </source>
</evidence>
<keyword evidence="2" id="KW-0479">Metal-binding</keyword>
<dbReference type="PANTHER" id="PTHR37302">
    <property type="entry name" value="SLR1116 PROTEIN"/>
    <property type="match status" value="1"/>
</dbReference>
<evidence type="ECO:0000313" key="4">
    <source>
        <dbReference type="Proteomes" id="UP001595803"/>
    </source>
</evidence>
<dbReference type="SUPFAM" id="SSF109854">
    <property type="entry name" value="DinB/YfiT-like putative metalloenzymes"/>
    <property type="match status" value="1"/>
</dbReference>
<dbReference type="PANTHER" id="PTHR37302:SF1">
    <property type="entry name" value="PROTEIN DINB"/>
    <property type="match status" value="1"/>
</dbReference>
<comment type="similarity">
    <text evidence="1">Belongs to the DinB family.</text>
</comment>
<dbReference type="Proteomes" id="UP001595803">
    <property type="component" value="Unassembled WGS sequence"/>
</dbReference>
<gene>
    <name evidence="3" type="ORF">ACFOSB_08060</name>
</gene>
<proteinExistence type="inferred from homology"/>
<protein>
    <submittedName>
        <fullName evidence="3">DinB family protein</fullName>
    </submittedName>
</protein>
<reference evidence="4" key="1">
    <citation type="journal article" date="2019" name="Int. J. Syst. Evol. Microbiol.">
        <title>The Global Catalogue of Microorganisms (GCM) 10K type strain sequencing project: providing services to taxonomists for standard genome sequencing and annotation.</title>
        <authorList>
            <consortium name="The Broad Institute Genomics Platform"/>
            <consortium name="The Broad Institute Genome Sequencing Center for Infectious Disease"/>
            <person name="Wu L."/>
            <person name="Ma J."/>
        </authorList>
    </citation>
    <scope>NUCLEOTIDE SEQUENCE [LARGE SCALE GENOMIC DNA]</scope>
    <source>
        <strain evidence="4">CCTCC AB 2017081</strain>
    </source>
</reference>
<dbReference type="Pfam" id="PF05163">
    <property type="entry name" value="DinB"/>
    <property type="match status" value="1"/>
</dbReference>